<dbReference type="eggNOG" id="ENOG50328W3">
    <property type="taxonomic scope" value="Bacteria"/>
</dbReference>
<dbReference type="STRING" id="1385511.GCA_000425225_02296"/>
<feature type="transmembrane region" description="Helical" evidence="1">
    <location>
        <begin position="81"/>
        <end position="102"/>
    </location>
</feature>
<comment type="caution">
    <text evidence="2">The sequence shown here is derived from an EMBL/GenBank/DDBJ whole genome shotgun (WGS) entry which is preliminary data.</text>
</comment>
<dbReference type="AlphaFoldDB" id="A0A0A5HQM1"/>
<protein>
    <submittedName>
        <fullName evidence="2">Membrane protein</fullName>
    </submittedName>
</protein>
<accession>A0A0A5HQM1</accession>
<evidence type="ECO:0000256" key="1">
    <source>
        <dbReference type="SAM" id="Phobius"/>
    </source>
</evidence>
<keyword evidence="3" id="KW-1185">Reference proteome</keyword>
<dbReference type="Proteomes" id="UP000030403">
    <property type="component" value="Unassembled WGS sequence"/>
</dbReference>
<gene>
    <name evidence="2" type="ORF">N783_13070</name>
</gene>
<sequence>MQVFATFDHSPYIELAITQLEQKGIKDIFAVPLDNQTEDPKLFDTIHRSDGTSLINKGLFLAVIFSVIGASRGFVLEWGPIYWGLIGAGSGFIIGFIVDVVWKILQRNGKVKLKGKKSEVILIIDCKESEGKEVEKLLWENLALGVAKVNREH</sequence>
<dbReference type="RefSeq" id="WP_027448760.1">
    <property type="nucleotide sequence ID" value="NZ_AVPF01000035.1"/>
</dbReference>
<keyword evidence="1" id="KW-1133">Transmembrane helix</keyword>
<dbReference type="OrthoDB" id="1683109at2"/>
<feature type="transmembrane region" description="Helical" evidence="1">
    <location>
        <begin position="58"/>
        <end position="75"/>
    </location>
</feature>
<evidence type="ECO:0000313" key="3">
    <source>
        <dbReference type="Proteomes" id="UP000030403"/>
    </source>
</evidence>
<reference evidence="2 3" key="1">
    <citation type="submission" date="2013-08" db="EMBL/GenBank/DDBJ databases">
        <authorList>
            <person name="Huang J."/>
            <person name="Wang G."/>
        </authorList>
    </citation>
    <scope>NUCLEOTIDE SEQUENCE [LARGE SCALE GENOMIC DNA]</scope>
    <source>
        <strain evidence="2 3">BH030004</strain>
    </source>
</reference>
<evidence type="ECO:0000313" key="2">
    <source>
        <dbReference type="EMBL" id="KGX85917.1"/>
    </source>
</evidence>
<proteinExistence type="predicted"/>
<keyword evidence="1" id="KW-0812">Transmembrane</keyword>
<dbReference type="EMBL" id="AVPF01000035">
    <property type="protein sequence ID" value="KGX85917.1"/>
    <property type="molecule type" value="Genomic_DNA"/>
</dbReference>
<name>A0A0A5HQM1_9BACI</name>
<organism evidence="2 3">
    <name type="scientific">Pontibacillus marinus BH030004 = DSM 16465</name>
    <dbReference type="NCBI Taxonomy" id="1385511"/>
    <lineage>
        <taxon>Bacteria</taxon>
        <taxon>Bacillati</taxon>
        <taxon>Bacillota</taxon>
        <taxon>Bacilli</taxon>
        <taxon>Bacillales</taxon>
        <taxon>Bacillaceae</taxon>
        <taxon>Pontibacillus</taxon>
    </lineage>
</organism>
<keyword evidence="1" id="KW-0472">Membrane</keyword>